<dbReference type="Proteomes" id="UP001213771">
    <property type="component" value="Unassembled WGS sequence"/>
</dbReference>
<dbReference type="InterPro" id="IPR007159">
    <property type="entry name" value="SpoVT-AbrB_dom"/>
</dbReference>
<name>A0ABD4WMU7_PRIMG</name>
<dbReference type="Pfam" id="PF18277">
    <property type="entry name" value="AbrB_C"/>
    <property type="match status" value="1"/>
</dbReference>
<dbReference type="GO" id="GO:0003677">
    <property type="term" value="F:DNA binding"/>
    <property type="evidence" value="ECO:0007669"/>
    <property type="project" value="UniProtKB-UniRule"/>
</dbReference>
<dbReference type="EMBL" id="JARAOX010000112">
    <property type="protein sequence ID" value="MDD9781416.1"/>
    <property type="molecule type" value="Genomic_DNA"/>
</dbReference>
<feature type="domain" description="SpoVT-AbrB" evidence="2">
    <location>
        <begin position="5"/>
        <end position="50"/>
    </location>
</feature>
<dbReference type="NCBIfam" id="TIGR01439">
    <property type="entry name" value="lp_hng_hel_AbrB"/>
    <property type="match status" value="1"/>
</dbReference>
<dbReference type="Gene3D" id="2.10.260.10">
    <property type="match status" value="1"/>
</dbReference>
<evidence type="ECO:0000313" key="4">
    <source>
        <dbReference type="Proteomes" id="UP001213771"/>
    </source>
</evidence>
<evidence type="ECO:0000313" key="3">
    <source>
        <dbReference type="EMBL" id="MDD9781416.1"/>
    </source>
</evidence>
<dbReference type="Pfam" id="PF04014">
    <property type="entry name" value="MazE_antitoxin"/>
    <property type="match status" value="1"/>
</dbReference>
<dbReference type="SMART" id="SM00966">
    <property type="entry name" value="SpoVT_AbrB"/>
    <property type="match status" value="1"/>
</dbReference>
<accession>A0ABD4WMU7</accession>
<dbReference type="PROSITE" id="PS51740">
    <property type="entry name" value="SPOVT_ABRB"/>
    <property type="match status" value="1"/>
</dbReference>
<sequence length="96" mass="11010">MKSTGIVRKVDKAGRVVVPIELRKILNIDIGDHMEIFLEDNHVQIKKYEEFYRCAITGDITPQNRRYANGLVLSPLGAEVLFNQLLEKQKELVLES</sequence>
<proteinExistence type="predicted"/>
<dbReference type="SUPFAM" id="SSF89447">
    <property type="entry name" value="AbrB/MazE/MraZ-like"/>
    <property type="match status" value="1"/>
</dbReference>
<dbReference type="RefSeq" id="WP_274588551.1">
    <property type="nucleotide sequence ID" value="NZ_JARAOX010000112.1"/>
</dbReference>
<evidence type="ECO:0000256" key="1">
    <source>
        <dbReference type="PROSITE-ProRule" id="PRU01076"/>
    </source>
</evidence>
<dbReference type="InterPro" id="IPR052731">
    <property type="entry name" value="B_subtilis_Trans_State_Reg"/>
</dbReference>
<reference evidence="3 4" key="1">
    <citation type="submission" date="2023-02" db="EMBL/GenBank/DDBJ databases">
        <authorList>
            <person name="Olszewska D."/>
        </authorList>
    </citation>
    <scope>NUCLEOTIDE SEQUENCE [LARGE SCALE GENOMIC DNA]</scope>
    <source>
        <strain evidence="3 4">FDU301</strain>
    </source>
</reference>
<dbReference type="AlphaFoldDB" id="A0ABD4WMU7"/>
<dbReference type="InterPro" id="IPR037914">
    <property type="entry name" value="SpoVT-AbrB_sf"/>
</dbReference>
<evidence type="ECO:0000259" key="2">
    <source>
        <dbReference type="PROSITE" id="PS51740"/>
    </source>
</evidence>
<gene>
    <name evidence="3" type="ORF">PVE99_03165</name>
</gene>
<organism evidence="3 4">
    <name type="scientific">Priestia megaterium</name>
    <name type="common">Bacillus megaterium</name>
    <dbReference type="NCBI Taxonomy" id="1404"/>
    <lineage>
        <taxon>Bacteria</taxon>
        <taxon>Bacillati</taxon>
        <taxon>Bacillota</taxon>
        <taxon>Bacilli</taxon>
        <taxon>Bacillales</taxon>
        <taxon>Bacillaceae</taxon>
        <taxon>Priestia</taxon>
    </lineage>
</organism>
<comment type="caution">
    <text evidence="3">The sequence shown here is derived from an EMBL/GenBank/DDBJ whole genome shotgun (WGS) entry which is preliminary data.</text>
</comment>
<keyword evidence="1 3" id="KW-0238">DNA-binding</keyword>
<dbReference type="PANTHER" id="PTHR36432:SF4">
    <property type="entry name" value="TRANSITION STATE REGULATOR ABH-RELATED"/>
    <property type="match status" value="1"/>
</dbReference>
<dbReference type="InterPro" id="IPR040678">
    <property type="entry name" value="AbrB_C"/>
</dbReference>
<dbReference type="PANTHER" id="PTHR36432">
    <property type="match status" value="1"/>
</dbReference>
<protein>
    <submittedName>
        <fullName evidence="3">AbrB/MazE/SpoVT family DNA-binding domain-containing protein</fullName>
    </submittedName>
</protein>